<dbReference type="Proteomes" id="UP001230220">
    <property type="component" value="Unassembled WGS sequence"/>
</dbReference>
<organism evidence="7 8">
    <name type="scientific">Breznakia pachnodae</name>
    <dbReference type="NCBI Taxonomy" id="265178"/>
    <lineage>
        <taxon>Bacteria</taxon>
        <taxon>Bacillati</taxon>
        <taxon>Bacillota</taxon>
        <taxon>Erysipelotrichia</taxon>
        <taxon>Erysipelotrichales</taxon>
        <taxon>Erysipelotrichaceae</taxon>
        <taxon>Breznakia</taxon>
    </lineage>
</organism>
<accession>A0ABU0E654</accession>
<comment type="similarity">
    <text evidence="1 5">Belongs to the acetyltransferase family. RimI subfamily.</text>
</comment>
<dbReference type="CDD" id="cd04301">
    <property type="entry name" value="NAT_SF"/>
    <property type="match status" value="1"/>
</dbReference>
<evidence type="ECO:0000313" key="8">
    <source>
        <dbReference type="Proteomes" id="UP001230220"/>
    </source>
</evidence>
<evidence type="ECO:0000256" key="5">
    <source>
        <dbReference type="RuleBase" id="RU363094"/>
    </source>
</evidence>
<dbReference type="EC" id="2.3.1.266" evidence="5"/>
<dbReference type="EMBL" id="JAUSUR010000005">
    <property type="protein sequence ID" value="MDQ0362194.1"/>
    <property type="molecule type" value="Genomic_DNA"/>
</dbReference>
<dbReference type="PROSITE" id="PS51186">
    <property type="entry name" value="GNAT"/>
    <property type="match status" value="1"/>
</dbReference>
<evidence type="ECO:0000256" key="1">
    <source>
        <dbReference type="ARBA" id="ARBA00005395"/>
    </source>
</evidence>
<evidence type="ECO:0000256" key="2">
    <source>
        <dbReference type="ARBA" id="ARBA00022490"/>
    </source>
</evidence>
<dbReference type="InterPro" id="IPR016181">
    <property type="entry name" value="Acyl_CoA_acyltransferase"/>
</dbReference>
<dbReference type="InterPro" id="IPR000182">
    <property type="entry name" value="GNAT_dom"/>
</dbReference>
<evidence type="ECO:0000256" key="4">
    <source>
        <dbReference type="ARBA" id="ARBA00023315"/>
    </source>
</evidence>
<proteinExistence type="inferred from homology"/>
<name>A0ABU0E654_9FIRM</name>
<protein>
    <recommendedName>
        <fullName evidence="5">[Ribosomal protein bS18]-alanine N-acetyltransferase</fullName>
        <ecNumber evidence="5">2.3.1.266</ecNumber>
    </recommendedName>
</protein>
<dbReference type="NCBIfam" id="TIGR01575">
    <property type="entry name" value="rimI"/>
    <property type="match status" value="1"/>
</dbReference>
<dbReference type="InterPro" id="IPR006464">
    <property type="entry name" value="AcTrfase_RimI/Ard1"/>
</dbReference>
<dbReference type="PANTHER" id="PTHR43420">
    <property type="entry name" value="ACETYLTRANSFERASE"/>
    <property type="match status" value="1"/>
</dbReference>
<keyword evidence="4 7" id="KW-0012">Acyltransferase</keyword>
<comment type="subcellular location">
    <subcellularLocation>
        <location evidence="5">Cytoplasm</location>
    </subcellularLocation>
</comment>
<dbReference type="InterPro" id="IPR050680">
    <property type="entry name" value="YpeA/RimI_acetyltransf"/>
</dbReference>
<reference evidence="7 8" key="1">
    <citation type="submission" date="2023-07" db="EMBL/GenBank/DDBJ databases">
        <title>Genomic Encyclopedia of Type Strains, Phase IV (KMG-IV): sequencing the most valuable type-strain genomes for metagenomic binning, comparative biology and taxonomic classification.</title>
        <authorList>
            <person name="Goeker M."/>
        </authorList>
    </citation>
    <scope>NUCLEOTIDE SEQUENCE [LARGE SCALE GENOMIC DNA]</scope>
    <source>
        <strain evidence="7 8">DSM 16784</strain>
    </source>
</reference>
<gene>
    <name evidence="7" type="ORF">J2S15_002947</name>
</gene>
<dbReference type="RefSeq" id="WP_307409580.1">
    <property type="nucleotide sequence ID" value="NZ_JAUSUR010000005.1"/>
</dbReference>
<keyword evidence="2 5" id="KW-0963">Cytoplasm</keyword>
<comment type="function">
    <text evidence="5">Acetylates the N-terminal alanine of ribosomal protein bS18.</text>
</comment>
<sequence length="146" mass="17416">MISEMQLDDVKEVVRIEKDNFTLPYEEKQYLYEIEDNLCAQLYVLKEEDVIVGYIDFWITFESCQLCKIAVDKNYQGKGYGKQLMEFMFDKVKDECETIFLEVRESNQRARAFYEGFDFWEINVRKNYYSDPVEDGIIMGKILVGE</sequence>
<comment type="catalytic activity">
    <reaction evidence="5">
        <text>N-terminal L-alanyl-[ribosomal protein bS18] + acetyl-CoA = N-terminal N(alpha)-acetyl-L-alanyl-[ribosomal protein bS18] + CoA + H(+)</text>
        <dbReference type="Rhea" id="RHEA:43756"/>
        <dbReference type="Rhea" id="RHEA-COMP:10676"/>
        <dbReference type="Rhea" id="RHEA-COMP:10677"/>
        <dbReference type="ChEBI" id="CHEBI:15378"/>
        <dbReference type="ChEBI" id="CHEBI:57287"/>
        <dbReference type="ChEBI" id="CHEBI:57288"/>
        <dbReference type="ChEBI" id="CHEBI:64718"/>
        <dbReference type="ChEBI" id="CHEBI:83683"/>
        <dbReference type="EC" id="2.3.1.266"/>
    </reaction>
</comment>
<keyword evidence="3 7" id="KW-0808">Transferase</keyword>
<dbReference type="Pfam" id="PF00583">
    <property type="entry name" value="Acetyltransf_1"/>
    <property type="match status" value="1"/>
</dbReference>
<keyword evidence="8" id="KW-1185">Reference proteome</keyword>
<feature type="domain" description="N-acetyltransferase" evidence="6">
    <location>
        <begin position="1"/>
        <end position="144"/>
    </location>
</feature>
<dbReference type="SUPFAM" id="SSF55729">
    <property type="entry name" value="Acyl-CoA N-acyltransferases (Nat)"/>
    <property type="match status" value="1"/>
</dbReference>
<comment type="caution">
    <text evidence="7">The sequence shown here is derived from an EMBL/GenBank/DDBJ whole genome shotgun (WGS) entry which is preliminary data.</text>
</comment>
<evidence type="ECO:0000256" key="3">
    <source>
        <dbReference type="ARBA" id="ARBA00022679"/>
    </source>
</evidence>
<evidence type="ECO:0000259" key="6">
    <source>
        <dbReference type="PROSITE" id="PS51186"/>
    </source>
</evidence>
<dbReference type="PANTHER" id="PTHR43420:SF44">
    <property type="entry name" value="ACETYLTRANSFERASE YPEA"/>
    <property type="match status" value="1"/>
</dbReference>
<dbReference type="GO" id="GO:0008999">
    <property type="term" value="F:protein-N-terminal-alanine acetyltransferase activity"/>
    <property type="evidence" value="ECO:0007669"/>
    <property type="project" value="UniProtKB-EC"/>
</dbReference>
<dbReference type="Gene3D" id="3.40.630.30">
    <property type="match status" value="1"/>
</dbReference>
<evidence type="ECO:0000313" key="7">
    <source>
        <dbReference type="EMBL" id="MDQ0362194.1"/>
    </source>
</evidence>